<keyword evidence="1" id="KW-1133">Transmembrane helix</keyword>
<dbReference type="Proteomes" id="UP001201020">
    <property type="component" value="Chromosome"/>
</dbReference>
<feature type="transmembrane region" description="Helical" evidence="1">
    <location>
        <begin position="31"/>
        <end position="56"/>
    </location>
</feature>
<evidence type="ECO:0000256" key="1">
    <source>
        <dbReference type="SAM" id="Phobius"/>
    </source>
</evidence>
<feature type="transmembrane region" description="Helical" evidence="1">
    <location>
        <begin position="99"/>
        <end position="121"/>
    </location>
</feature>
<gene>
    <name evidence="2" type="ORF">K9W45_05725</name>
</gene>
<accession>A0A9Y1BMV2</accession>
<protein>
    <submittedName>
        <fullName evidence="2">Uncharacterized protein</fullName>
    </submittedName>
</protein>
<keyword evidence="1" id="KW-0472">Membrane</keyword>
<keyword evidence="1" id="KW-0812">Transmembrane</keyword>
<proteinExistence type="predicted"/>
<sequence length="127" mass="13687">MPKPAAFLGGALTATGIFGVIITIVELTNPQFWYFLFYLGIGILGGFSLGSVSAVYQEKEKNAYLTLTGFMLAALILLTVFLIIWQSDNEALGAVIDPIWTILIAGLSGLLTYIGSTLMSVGDSYRR</sequence>
<evidence type="ECO:0000313" key="2">
    <source>
        <dbReference type="EMBL" id="UJG41963.1"/>
    </source>
</evidence>
<dbReference type="AlphaFoldDB" id="A0A9Y1BMV2"/>
<feature type="transmembrane region" description="Helical" evidence="1">
    <location>
        <begin position="63"/>
        <end position="87"/>
    </location>
</feature>
<name>A0A9Y1BMV2_9ARCH</name>
<dbReference type="EMBL" id="CP084166">
    <property type="protein sequence ID" value="UJG41963.1"/>
    <property type="molecule type" value="Genomic_DNA"/>
</dbReference>
<organism evidence="2">
    <name type="scientific">Candidatus Heimdallarchaeum aukensis</name>
    <dbReference type="NCBI Taxonomy" id="2876573"/>
    <lineage>
        <taxon>Archaea</taxon>
        <taxon>Promethearchaeati</taxon>
        <taxon>Candidatus Heimdallarchaeota</taxon>
        <taxon>Candidatus Heimdallarchaeia (ex Rinke et al. 2021) (nom. nud.)</taxon>
        <taxon>Candidatus Heimdallarchaeales</taxon>
        <taxon>Candidatus Heimdallarchaeaceae</taxon>
        <taxon>Candidatus Heimdallarchaeum</taxon>
    </lineage>
</organism>
<feature type="transmembrane region" description="Helical" evidence="1">
    <location>
        <begin position="7"/>
        <end position="25"/>
    </location>
</feature>
<reference evidence="2" key="1">
    <citation type="journal article" date="2022" name="Nat. Microbiol.">
        <title>Unique mobile elements and scalable gene flow at the prokaryote-eukaryote boundary revealed by circularized Asgard archaea genomes.</title>
        <authorList>
            <person name="Wu F."/>
            <person name="Speth D.R."/>
            <person name="Philosof A."/>
            <person name="Cremiere A."/>
            <person name="Narayanan A."/>
            <person name="Barco R.A."/>
            <person name="Connon S.A."/>
            <person name="Amend J.P."/>
            <person name="Antoshechkin I.A."/>
            <person name="Orphan V.J."/>
        </authorList>
    </citation>
    <scope>NUCLEOTIDE SEQUENCE</scope>
    <source>
        <strain evidence="2">PM71</strain>
    </source>
</reference>